<dbReference type="InterPro" id="IPR037607">
    <property type="entry name" value="DGK"/>
</dbReference>
<dbReference type="PANTHER" id="PTHR11255:SF103">
    <property type="entry name" value="DIACYLGLYCEROL KINASE"/>
    <property type="match status" value="1"/>
</dbReference>
<dbReference type="SUPFAM" id="SSF111331">
    <property type="entry name" value="NAD kinase/diacylglycerol kinase-like"/>
    <property type="match status" value="1"/>
</dbReference>
<dbReference type="GO" id="GO:0016020">
    <property type="term" value="C:membrane"/>
    <property type="evidence" value="ECO:0007669"/>
    <property type="project" value="TreeGrafter"/>
</dbReference>
<gene>
    <name evidence="2" type="ORF">LSALG_LOCUS4992</name>
</gene>
<dbReference type="GO" id="GO:0007165">
    <property type="term" value="P:signal transduction"/>
    <property type="evidence" value="ECO:0007669"/>
    <property type="project" value="InterPro"/>
</dbReference>
<dbReference type="Pfam" id="PF00781">
    <property type="entry name" value="DAGK_cat"/>
    <property type="match status" value="1"/>
</dbReference>
<reference evidence="2" key="1">
    <citation type="submission" date="2023-04" db="EMBL/GenBank/DDBJ databases">
        <authorList>
            <person name="Vijverberg K."/>
            <person name="Xiong W."/>
            <person name="Schranz E."/>
        </authorList>
    </citation>
    <scope>NUCLEOTIDE SEQUENCE</scope>
</reference>
<sequence>MVYTYASLCESMRLYPPVLVDTKQASTDDVLPDGDRREERWLGYIQPSHLPNSELMKFVMLSNFSIVGMNVYELSSTEGPEIGLYLFRRVPHLRILVCGGDGTVGWLLDAIEKQNYFSPPPVAILPVGSGNDLDRVLNWGGGLGSVERQGGLCMML</sequence>
<dbReference type="PROSITE" id="PS50146">
    <property type="entry name" value="DAGK"/>
    <property type="match status" value="1"/>
</dbReference>
<evidence type="ECO:0000259" key="1">
    <source>
        <dbReference type="PROSITE" id="PS50146"/>
    </source>
</evidence>
<dbReference type="Gene3D" id="3.40.50.10330">
    <property type="entry name" value="Probable inorganic polyphosphate/atp-NAD kinase, domain 1"/>
    <property type="match status" value="1"/>
</dbReference>
<proteinExistence type="predicted"/>
<dbReference type="Proteomes" id="UP001177003">
    <property type="component" value="Chromosome 0"/>
</dbReference>
<dbReference type="EMBL" id="OX465086">
    <property type="protein sequence ID" value="CAI9264338.1"/>
    <property type="molecule type" value="Genomic_DNA"/>
</dbReference>
<dbReference type="InterPro" id="IPR016064">
    <property type="entry name" value="NAD/diacylglycerol_kinase_sf"/>
</dbReference>
<feature type="domain" description="DAGKc" evidence="1">
    <location>
        <begin position="52"/>
        <end position="156"/>
    </location>
</feature>
<name>A0AA35V8W6_LACSI</name>
<dbReference type="InterPro" id="IPR017438">
    <property type="entry name" value="ATP-NAD_kinase_N"/>
</dbReference>
<evidence type="ECO:0000313" key="2">
    <source>
        <dbReference type="EMBL" id="CAI9264338.1"/>
    </source>
</evidence>
<dbReference type="SMART" id="SM00046">
    <property type="entry name" value="DAGKc"/>
    <property type="match status" value="1"/>
</dbReference>
<protein>
    <recommendedName>
        <fullName evidence="1">DAGKc domain-containing protein</fullName>
    </recommendedName>
</protein>
<dbReference type="PANTHER" id="PTHR11255">
    <property type="entry name" value="DIACYLGLYCEROL KINASE"/>
    <property type="match status" value="1"/>
</dbReference>
<evidence type="ECO:0000313" key="3">
    <source>
        <dbReference type="Proteomes" id="UP001177003"/>
    </source>
</evidence>
<dbReference type="InterPro" id="IPR001206">
    <property type="entry name" value="Diacylglycerol_kinase_cat_dom"/>
</dbReference>
<organism evidence="2 3">
    <name type="scientific">Lactuca saligna</name>
    <name type="common">Willowleaf lettuce</name>
    <dbReference type="NCBI Taxonomy" id="75948"/>
    <lineage>
        <taxon>Eukaryota</taxon>
        <taxon>Viridiplantae</taxon>
        <taxon>Streptophyta</taxon>
        <taxon>Embryophyta</taxon>
        <taxon>Tracheophyta</taxon>
        <taxon>Spermatophyta</taxon>
        <taxon>Magnoliopsida</taxon>
        <taxon>eudicotyledons</taxon>
        <taxon>Gunneridae</taxon>
        <taxon>Pentapetalae</taxon>
        <taxon>asterids</taxon>
        <taxon>campanulids</taxon>
        <taxon>Asterales</taxon>
        <taxon>Asteraceae</taxon>
        <taxon>Cichorioideae</taxon>
        <taxon>Cichorieae</taxon>
        <taxon>Lactucinae</taxon>
        <taxon>Lactuca</taxon>
    </lineage>
</organism>
<keyword evidence="3" id="KW-1185">Reference proteome</keyword>
<accession>A0AA35V8W6</accession>
<dbReference type="GO" id="GO:0004143">
    <property type="term" value="F:ATP-dependent diacylglycerol kinase activity"/>
    <property type="evidence" value="ECO:0007669"/>
    <property type="project" value="InterPro"/>
</dbReference>
<dbReference type="AlphaFoldDB" id="A0AA35V8W6"/>